<dbReference type="InterPro" id="IPR018060">
    <property type="entry name" value="HTH_AraC"/>
</dbReference>
<dbReference type="Pfam" id="PF20240">
    <property type="entry name" value="DUF6597"/>
    <property type="match status" value="1"/>
</dbReference>
<accession>A0A511N586</accession>
<protein>
    <submittedName>
        <fullName evidence="5">AraC family transcriptional regulator</fullName>
    </submittedName>
</protein>
<dbReference type="OrthoDB" id="323290at2"/>
<dbReference type="RefSeq" id="WP_146886040.1">
    <property type="nucleotide sequence ID" value="NZ_BJXB01000014.1"/>
</dbReference>
<dbReference type="Gene3D" id="1.10.10.60">
    <property type="entry name" value="Homeodomain-like"/>
    <property type="match status" value="1"/>
</dbReference>
<sequence>MPALLTLPENQPFNADLHTPLYPDHYREYAPHPLLENRVRSYWSMEELHTQQTEQHRFFPERLVRLCFYQGEAYLPDLNAGSRLEPLPQVYMLGFQKEPVRFISRGLTRVVGVELFPWAARELMHPGENIQNVFFKPIHVALRELSLLVLDLIQRNDIIGALEALEDWLLRRLTLREIDDHAGIQAALSLYQMRGQLKISELADQQGVSVRHLERQFQEVVGITPKWLSRIIRFEEAHNRLWANPQINLTELAFELGYADQAHFCREFRSLTHITPSQFSRDVRNRLRNMDPQLQ</sequence>
<dbReference type="PROSITE" id="PS01124">
    <property type="entry name" value="HTH_ARAC_FAMILY_2"/>
    <property type="match status" value="1"/>
</dbReference>
<reference evidence="5 6" key="1">
    <citation type="submission" date="2019-07" db="EMBL/GenBank/DDBJ databases">
        <title>Whole genome shotgun sequence of Deinococcus cellulosilyticus NBRC 106333.</title>
        <authorList>
            <person name="Hosoyama A."/>
            <person name="Uohara A."/>
            <person name="Ohji S."/>
            <person name="Ichikawa N."/>
        </authorList>
    </citation>
    <scope>NUCLEOTIDE SEQUENCE [LARGE SCALE GENOMIC DNA]</scope>
    <source>
        <strain evidence="5 6">NBRC 106333</strain>
    </source>
</reference>
<dbReference type="Proteomes" id="UP000321306">
    <property type="component" value="Unassembled WGS sequence"/>
</dbReference>
<keyword evidence="3" id="KW-0804">Transcription</keyword>
<dbReference type="GO" id="GO:0003700">
    <property type="term" value="F:DNA-binding transcription factor activity"/>
    <property type="evidence" value="ECO:0007669"/>
    <property type="project" value="InterPro"/>
</dbReference>
<dbReference type="InterPro" id="IPR018062">
    <property type="entry name" value="HTH_AraC-typ_CS"/>
</dbReference>
<evidence type="ECO:0000256" key="3">
    <source>
        <dbReference type="ARBA" id="ARBA00023163"/>
    </source>
</evidence>
<evidence type="ECO:0000259" key="4">
    <source>
        <dbReference type="PROSITE" id="PS01124"/>
    </source>
</evidence>
<dbReference type="Pfam" id="PF12833">
    <property type="entry name" value="HTH_18"/>
    <property type="match status" value="1"/>
</dbReference>
<evidence type="ECO:0000256" key="1">
    <source>
        <dbReference type="ARBA" id="ARBA00023015"/>
    </source>
</evidence>
<dbReference type="EMBL" id="BJXB01000014">
    <property type="protein sequence ID" value="GEM47637.1"/>
    <property type="molecule type" value="Genomic_DNA"/>
</dbReference>
<dbReference type="SUPFAM" id="SSF46689">
    <property type="entry name" value="Homeodomain-like"/>
    <property type="match status" value="1"/>
</dbReference>
<keyword evidence="6" id="KW-1185">Reference proteome</keyword>
<dbReference type="AlphaFoldDB" id="A0A511N586"/>
<dbReference type="InterPro" id="IPR009057">
    <property type="entry name" value="Homeodomain-like_sf"/>
</dbReference>
<dbReference type="SMART" id="SM00342">
    <property type="entry name" value="HTH_ARAC"/>
    <property type="match status" value="1"/>
</dbReference>
<dbReference type="PANTHER" id="PTHR46796">
    <property type="entry name" value="HTH-TYPE TRANSCRIPTIONAL ACTIVATOR RHAS-RELATED"/>
    <property type="match status" value="1"/>
</dbReference>
<dbReference type="InterPro" id="IPR050204">
    <property type="entry name" value="AraC_XylS_family_regulators"/>
</dbReference>
<dbReference type="GO" id="GO:0043565">
    <property type="term" value="F:sequence-specific DNA binding"/>
    <property type="evidence" value="ECO:0007669"/>
    <property type="project" value="InterPro"/>
</dbReference>
<evidence type="ECO:0000313" key="5">
    <source>
        <dbReference type="EMBL" id="GEM47637.1"/>
    </source>
</evidence>
<evidence type="ECO:0000313" key="6">
    <source>
        <dbReference type="Proteomes" id="UP000321306"/>
    </source>
</evidence>
<keyword evidence="2" id="KW-0238">DNA-binding</keyword>
<keyword evidence="1" id="KW-0805">Transcription regulation</keyword>
<dbReference type="InterPro" id="IPR046532">
    <property type="entry name" value="DUF6597"/>
</dbReference>
<proteinExistence type="predicted"/>
<dbReference type="PROSITE" id="PS00041">
    <property type="entry name" value="HTH_ARAC_FAMILY_1"/>
    <property type="match status" value="1"/>
</dbReference>
<organism evidence="5 6">
    <name type="scientific">Deinococcus cellulosilyticus (strain DSM 18568 / NBRC 106333 / KACC 11606 / 5516J-15)</name>
    <dbReference type="NCBI Taxonomy" id="1223518"/>
    <lineage>
        <taxon>Bacteria</taxon>
        <taxon>Thermotogati</taxon>
        <taxon>Deinococcota</taxon>
        <taxon>Deinococci</taxon>
        <taxon>Deinococcales</taxon>
        <taxon>Deinococcaceae</taxon>
        <taxon>Deinococcus</taxon>
    </lineage>
</organism>
<gene>
    <name evidence="5" type="ORF">DC3_32720</name>
</gene>
<feature type="domain" description="HTH araC/xylS-type" evidence="4">
    <location>
        <begin position="182"/>
        <end position="282"/>
    </location>
</feature>
<name>A0A511N586_DEIC1</name>
<evidence type="ECO:0000256" key="2">
    <source>
        <dbReference type="ARBA" id="ARBA00023125"/>
    </source>
</evidence>
<comment type="caution">
    <text evidence="5">The sequence shown here is derived from an EMBL/GenBank/DDBJ whole genome shotgun (WGS) entry which is preliminary data.</text>
</comment>